<name>A0A1M5UIN3_9FIRM</name>
<sequence>MKKIKKVNQISAQSVYSFGCPCKGYCATNCGCRASDSHSSNDVNEMSRNNPHRTTGV</sequence>
<dbReference type="Proteomes" id="UP000184389">
    <property type="component" value="Unassembled WGS sequence"/>
</dbReference>
<protein>
    <submittedName>
        <fullName evidence="2">Putative bacteriocin, CLI_3235 family</fullName>
    </submittedName>
</protein>
<evidence type="ECO:0000313" key="3">
    <source>
        <dbReference type="Proteomes" id="UP000184389"/>
    </source>
</evidence>
<reference evidence="2 3" key="1">
    <citation type="submission" date="2016-11" db="EMBL/GenBank/DDBJ databases">
        <authorList>
            <person name="Jaros S."/>
            <person name="Januszkiewicz K."/>
            <person name="Wedrychowicz H."/>
        </authorList>
    </citation>
    <scope>NUCLEOTIDE SEQUENCE [LARGE SCALE GENOMIC DNA]</scope>
    <source>
        <strain evidence="2 3">DSM 13106</strain>
    </source>
</reference>
<dbReference type="RefSeq" id="WP_158281633.1">
    <property type="nucleotide sequence ID" value="NZ_FQXR01000003.1"/>
</dbReference>
<dbReference type="AlphaFoldDB" id="A0A1M5UIN3"/>
<dbReference type="STRING" id="1123281.SAMN02745180_00664"/>
<accession>A0A1M5UIN3</accession>
<keyword evidence="3" id="KW-1185">Reference proteome</keyword>
<organism evidence="2 3">
    <name type="scientific">Sporanaerobacter acetigenes DSM 13106</name>
    <dbReference type="NCBI Taxonomy" id="1123281"/>
    <lineage>
        <taxon>Bacteria</taxon>
        <taxon>Bacillati</taxon>
        <taxon>Bacillota</taxon>
        <taxon>Tissierellia</taxon>
        <taxon>Tissierellales</taxon>
        <taxon>Sporanaerobacteraceae</taxon>
        <taxon>Sporanaerobacter</taxon>
    </lineage>
</organism>
<proteinExistence type="predicted"/>
<feature type="compositionally biased region" description="Polar residues" evidence="1">
    <location>
        <begin position="37"/>
        <end position="57"/>
    </location>
</feature>
<evidence type="ECO:0000256" key="1">
    <source>
        <dbReference type="SAM" id="MobiDB-lite"/>
    </source>
</evidence>
<dbReference type="EMBL" id="FQXR01000003">
    <property type="protein sequence ID" value="SHH62894.1"/>
    <property type="molecule type" value="Genomic_DNA"/>
</dbReference>
<gene>
    <name evidence="2" type="ORF">SAMN02745180_00664</name>
</gene>
<feature type="region of interest" description="Disordered" evidence="1">
    <location>
        <begin position="35"/>
        <end position="57"/>
    </location>
</feature>
<dbReference type="OrthoDB" id="9982879at2"/>
<evidence type="ECO:0000313" key="2">
    <source>
        <dbReference type="EMBL" id="SHH62894.1"/>
    </source>
</evidence>